<proteinExistence type="predicted"/>
<evidence type="ECO:0000313" key="1">
    <source>
        <dbReference type="EMBL" id="VAX11086.1"/>
    </source>
</evidence>
<accession>A0A3B1AYD1</accession>
<sequence length="295" mass="33936">MTSRTRLNLALLLIVLSLMTIVVLEPGKTPEPEAVLLTNLNSSDINKIKITRRDIDTIVLEKKSDHWKMLSPYTLAANDYKVEAVMKLLKIESAAQYDINQLDPVNYGLINPAVSILFNDSPQIDFGNLEPLHKQRYVRIDQQLHIIPDYYYYQLVSSVTDYLDHALIHEGEKITRIELPELTLALIDKKWTLSPENKNYSADAFTDLLNEWQYAHAVELRPLTKPRKNTGKSIRIFLQGRDIPIEYSLYQMEDEFILSRVDKNIEYVMAADKTDALLSLQKRSVDIEADSELAE</sequence>
<reference evidence="1" key="1">
    <citation type="submission" date="2018-06" db="EMBL/GenBank/DDBJ databases">
        <authorList>
            <person name="Zhirakovskaya E."/>
        </authorList>
    </citation>
    <scope>NUCLEOTIDE SEQUENCE</scope>
</reference>
<gene>
    <name evidence="1" type="ORF">MNBD_GAMMA25-1482</name>
</gene>
<dbReference type="AlphaFoldDB" id="A0A3B1AYD1"/>
<organism evidence="1">
    <name type="scientific">hydrothermal vent metagenome</name>
    <dbReference type="NCBI Taxonomy" id="652676"/>
    <lineage>
        <taxon>unclassified sequences</taxon>
        <taxon>metagenomes</taxon>
        <taxon>ecological metagenomes</taxon>
    </lineage>
</organism>
<protein>
    <recommendedName>
        <fullName evidence="2">DUF4340 domain-containing protein</fullName>
    </recommendedName>
</protein>
<name>A0A3B1AYD1_9ZZZZ</name>
<dbReference type="EMBL" id="UOFY01000062">
    <property type="protein sequence ID" value="VAX11086.1"/>
    <property type="molecule type" value="Genomic_DNA"/>
</dbReference>
<evidence type="ECO:0008006" key="2">
    <source>
        <dbReference type="Google" id="ProtNLM"/>
    </source>
</evidence>